<reference evidence="1 2" key="1">
    <citation type="journal article" date="2011" name="Stand. Genomic Sci.">
        <title>Complete genome sequence of Haliscomenobacter hydrossis type strain (O).</title>
        <authorList>
            <consortium name="US DOE Joint Genome Institute (JGI-PGF)"/>
            <person name="Daligault H."/>
            <person name="Lapidus A."/>
            <person name="Zeytun A."/>
            <person name="Nolan M."/>
            <person name="Lucas S."/>
            <person name="Del Rio T.G."/>
            <person name="Tice H."/>
            <person name="Cheng J.F."/>
            <person name="Tapia R."/>
            <person name="Han C."/>
            <person name="Goodwin L."/>
            <person name="Pitluck S."/>
            <person name="Liolios K."/>
            <person name="Pagani I."/>
            <person name="Ivanova N."/>
            <person name="Huntemann M."/>
            <person name="Mavromatis K."/>
            <person name="Mikhailova N."/>
            <person name="Pati A."/>
            <person name="Chen A."/>
            <person name="Palaniappan K."/>
            <person name="Land M."/>
            <person name="Hauser L."/>
            <person name="Brambilla E.M."/>
            <person name="Rohde M."/>
            <person name="Verbarg S."/>
            <person name="Goker M."/>
            <person name="Bristow J."/>
            <person name="Eisen J.A."/>
            <person name="Markowitz V."/>
            <person name="Hugenholtz P."/>
            <person name="Kyrpides N.C."/>
            <person name="Klenk H.P."/>
            <person name="Woyke T."/>
        </authorList>
    </citation>
    <scope>NUCLEOTIDE SEQUENCE [LARGE SCALE GENOMIC DNA]</scope>
    <source>
        <strain evidence="2">ATCC 27775 / DSM 1100 / LMG 10767 / O</strain>
    </source>
</reference>
<dbReference type="KEGG" id="hhy:Halhy_5256"/>
<sequence>MKTEIKHTILLLLWLCGNSGFSQQYFKLLEKSDIPYEQKIARFSNGDLLLGGSPIRGKTASQNGGLNIVRLDQCGNTIWTKNFQWKENFITFKDFSINTDNEIYVYGTAYEGMSEYIYLLKLDPKGKILAFKVFHFGTVDNFTYNIRILPNGGLMAYGLLLDYNTSKRGFLTVFDEKLNHRWGKVFAPFESSGEAIVTADQGYLCRSSLYTFKFSAAGDLQWSSILESGATNSEYFPVAGPIAVAGGYVFEAIQSEREEAFFYKIDEQGKLLWKSDFFKTSIRAADLLLLDNGEILAMYNHPGSGENYPSQLWLNPSGKITRQRRLIIDQSLQTDAVYQSLGPKGLVNVIGTQDLKAARADRHAGFLLQAALDSIQGPCFRWEDFSSTFANSIPIAIQAQTPSFFPFNIRNVESDINPVPLDYTFAESCDLGLKKLIVQDSLLACGSTWSVSLPNAEFFWEDGIPDNPRILDRPGIYRATDYNCIAPTVYEYQVNRQTCPCPVFLPSAFSPNGDGHNDHLEMFSNCDTKQIELSVYDRWGNQVYQSNGPKPSWDGTFRKSSAERGVYLVAVRYQLLNDSGEVQEGALLQNVLLLRE</sequence>
<dbReference type="RefSeq" id="WP_013767616.1">
    <property type="nucleotide sequence ID" value="NC_015510.1"/>
</dbReference>
<reference key="2">
    <citation type="submission" date="2011-04" db="EMBL/GenBank/DDBJ databases">
        <title>Complete sequence of chromosome of Haliscomenobacter hydrossis DSM 1100.</title>
        <authorList>
            <consortium name="US DOE Joint Genome Institute (JGI-PGF)"/>
            <person name="Lucas S."/>
            <person name="Han J."/>
            <person name="Lapidus A."/>
            <person name="Bruce D."/>
            <person name="Goodwin L."/>
            <person name="Pitluck S."/>
            <person name="Peters L."/>
            <person name="Kyrpides N."/>
            <person name="Mavromatis K."/>
            <person name="Ivanova N."/>
            <person name="Ovchinnikova G."/>
            <person name="Pagani I."/>
            <person name="Daligault H."/>
            <person name="Detter J.C."/>
            <person name="Han C."/>
            <person name="Land M."/>
            <person name="Hauser L."/>
            <person name="Markowitz V."/>
            <person name="Cheng J.-F."/>
            <person name="Hugenholtz P."/>
            <person name="Woyke T."/>
            <person name="Wu D."/>
            <person name="Verbarg S."/>
            <person name="Frueling A."/>
            <person name="Brambilla E."/>
            <person name="Klenk H.-P."/>
            <person name="Eisen J.A."/>
        </authorList>
    </citation>
    <scope>NUCLEOTIDE SEQUENCE</scope>
    <source>
        <strain>DSM 1100</strain>
    </source>
</reference>
<dbReference type="STRING" id="760192.Halhy_5256"/>
<dbReference type="Pfam" id="PF13585">
    <property type="entry name" value="CHU_C"/>
    <property type="match status" value="1"/>
</dbReference>
<dbReference type="PANTHER" id="PTHR42754">
    <property type="entry name" value="ENDOGLUCANASE"/>
    <property type="match status" value="1"/>
</dbReference>
<organism evidence="1 2">
    <name type="scientific">Haliscomenobacter hydrossis (strain ATCC 27775 / DSM 1100 / LMG 10767 / O)</name>
    <dbReference type="NCBI Taxonomy" id="760192"/>
    <lineage>
        <taxon>Bacteria</taxon>
        <taxon>Pseudomonadati</taxon>
        <taxon>Bacteroidota</taxon>
        <taxon>Saprospiria</taxon>
        <taxon>Saprospirales</taxon>
        <taxon>Haliscomenobacteraceae</taxon>
        <taxon>Haliscomenobacter</taxon>
    </lineage>
</organism>
<dbReference type="OrthoDB" id="603322at2"/>
<evidence type="ECO:0000313" key="1">
    <source>
        <dbReference type="EMBL" id="AEE53081.1"/>
    </source>
</evidence>
<proteinExistence type="predicted"/>
<accession>F4L621</accession>
<name>F4L621_HALH1</name>
<dbReference type="eggNOG" id="COG1520">
    <property type="taxonomic scope" value="Bacteria"/>
</dbReference>
<dbReference type="HOGENOM" id="CLU_457688_0_0_10"/>
<dbReference type="InterPro" id="IPR026341">
    <property type="entry name" value="T9SS_type_B"/>
</dbReference>
<evidence type="ECO:0008006" key="3">
    <source>
        <dbReference type="Google" id="ProtNLM"/>
    </source>
</evidence>
<dbReference type="Proteomes" id="UP000008461">
    <property type="component" value="Chromosome"/>
</dbReference>
<dbReference type="PANTHER" id="PTHR42754:SF1">
    <property type="entry name" value="LIPOPROTEIN"/>
    <property type="match status" value="1"/>
</dbReference>
<dbReference type="EMBL" id="CP002691">
    <property type="protein sequence ID" value="AEE53081.1"/>
    <property type="molecule type" value="Genomic_DNA"/>
</dbReference>
<evidence type="ECO:0000313" key="2">
    <source>
        <dbReference type="Proteomes" id="UP000008461"/>
    </source>
</evidence>
<keyword evidence="2" id="KW-1185">Reference proteome</keyword>
<dbReference type="NCBIfam" id="TIGR04131">
    <property type="entry name" value="Bac_Flav_CTERM"/>
    <property type="match status" value="1"/>
</dbReference>
<gene>
    <name evidence="1" type="ordered locus">Halhy_5256</name>
</gene>
<dbReference type="AlphaFoldDB" id="F4L621"/>
<protein>
    <recommendedName>
        <fullName evidence="3">Gliding motility-associated C-terminal domain-containing protein</fullName>
    </recommendedName>
</protein>